<dbReference type="Proteomes" id="UP000446348">
    <property type="component" value="Unassembled WGS sequence"/>
</dbReference>
<dbReference type="AlphaFoldDB" id="A0A845SZX2"/>
<protein>
    <recommendedName>
        <fullName evidence="5">Cyclic nucleotide-binding domain-containing protein</fullName>
    </recommendedName>
</protein>
<evidence type="ECO:0000313" key="2">
    <source>
        <dbReference type="EMBL" id="NDO40134.1"/>
    </source>
</evidence>
<dbReference type="OrthoDB" id="9891323at2"/>
<evidence type="ECO:0000313" key="4">
    <source>
        <dbReference type="Proteomes" id="UP000462501"/>
    </source>
</evidence>
<accession>A0A845SZX2</accession>
<dbReference type="EMBL" id="VIQT01000019">
    <property type="protein sequence ID" value="NDO40134.1"/>
    <property type="molecule type" value="Genomic_DNA"/>
</dbReference>
<dbReference type="SUPFAM" id="SSF51206">
    <property type="entry name" value="cAMP-binding domain-like"/>
    <property type="match status" value="1"/>
</dbReference>
<proteinExistence type="predicted"/>
<evidence type="ECO:0000313" key="1">
    <source>
        <dbReference type="EMBL" id="NBI78000.1"/>
    </source>
</evidence>
<comment type="caution">
    <text evidence="2">The sequence shown here is derived from an EMBL/GenBank/DDBJ whole genome shotgun (WGS) entry which is preliminary data.</text>
</comment>
<dbReference type="Proteomes" id="UP000462501">
    <property type="component" value="Unassembled WGS sequence"/>
</dbReference>
<sequence length="119" mass="12864">MDKLLARSGLLDGIDERDLTHLFGCTGGRERVFNVGEPVCEEGGRPSVCVLLTGRAVSKAEGASRTLEPGGVFLSSGGLVRAEIASRALVFREDRFRCVCGASCAYHRRLVENLGRLIR</sequence>
<dbReference type="EMBL" id="QXWZ01000004">
    <property type="protein sequence ID" value="NBI78000.1"/>
    <property type="molecule type" value="Genomic_DNA"/>
</dbReference>
<name>A0A845SZX2_9FIRM</name>
<dbReference type="InterPro" id="IPR018490">
    <property type="entry name" value="cNMP-bd_dom_sf"/>
</dbReference>
<gene>
    <name evidence="1" type="ORF">D3Z39_03760</name>
    <name evidence="2" type="ORF">FMM72_12995</name>
</gene>
<organism evidence="2 4">
    <name type="scientific">Anaerotruncus colihominis</name>
    <dbReference type="NCBI Taxonomy" id="169435"/>
    <lineage>
        <taxon>Bacteria</taxon>
        <taxon>Bacillati</taxon>
        <taxon>Bacillota</taxon>
        <taxon>Clostridia</taxon>
        <taxon>Eubacteriales</taxon>
        <taxon>Oscillospiraceae</taxon>
        <taxon>Anaerotruncus</taxon>
    </lineage>
</organism>
<dbReference type="RefSeq" id="WP_160208894.1">
    <property type="nucleotide sequence ID" value="NZ_CAMUSJ010000005.1"/>
</dbReference>
<reference evidence="2 4" key="2">
    <citation type="submission" date="2019-06" db="EMBL/GenBank/DDBJ databases">
        <title>Draft genome sequences of 15 bacterial species constituting the stable defined intestinal microbiota of the GM15 gnotobiotic mouse model.</title>
        <authorList>
            <person name="Elie C."/>
            <person name="Mathieu A."/>
            <person name="Saliou A."/>
            <person name="Darnaud M."/>
            <person name="Leulier F."/>
            <person name="Tamellini A."/>
        </authorList>
    </citation>
    <scope>NUCLEOTIDE SEQUENCE [LARGE SCALE GENOMIC DNA]</scope>
    <source>
        <strain evidence="2 4">JM4-15</strain>
    </source>
</reference>
<reference evidence="1 3" key="1">
    <citation type="submission" date="2018-08" db="EMBL/GenBank/DDBJ databases">
        <title>Murine metabolic-syndrome-specific gut microbial biobank.</title>
        <authorList>
            <person name="Liu C."/>
        </authorList>
    </citation>
    <scope>NUCLEOTIDE SEQUENCE [LARGE SCALE GENOMIC DNA]</scope>
    <source>
        <strain evidence="1 3">X69</strain>
    </source>
</reference>
<evidence type="ECO:0000313" key="3">
    <source>
        <dbReference type="Proteomes" id="UP000446348"/>
    </source>
</evidence>
<evidence type="ECO:0008006" key="5">
    <source>
        <dbReference type="Google" id="ProtNLM"/>
    </source>
</evidence>